<dbReference type="HOGENOM" id="CLU_028895_2_0_1"/>
<dbReference type="AlphaFoldDB" id="A0A067NTP1"/>
<evidence type="ECO:0000313" key="2">
    <source>
        <dbReference type="EMBL" id="KDQ27482.1"/>
    </source>
</evidence>
<dbReference type="EMBL" id="KL198008">
    <property type="protein sequence ID" value="KDQ27482.1"/>
    <property type="molecule type" value="Genomic_DNA"/>
</dbReference>
<feature type="region of interest" description="Disordered" evidence="1">
    <location>
        <begin position="427"/>
        <end position="487"/>
    </location>
</feature>
<feature type="compositionally biased region" description="Low complexity" evidence="1">
    <location>
        <begin position="185"/>
        <end position="199"/>
    </location>
</feature>
<feature type="compositionally biased region" description="Low complexity" evidence="1">
    <location>
        <begin position="322"/>
        <end position="336"/>
    </location>
</feature>
<reference evidence="3" key="1">
    <citation type="journal article" date="2014" name="Proc. Natl. Acad. Sci. U.S.A.">
        <title>Extensive sampling of basidiomycete genomes demonstrates inadequacy of the white-rot/brown-rot paradigm for wood decay fungi.</title>
        <authorList>
            <person name="Riley R."/>
            <person name="Salamov A.A."/>
            <person name="Brown D.W."/>
            <person name="Nagy L.G."/>
            <person name="Floudas D."/>
            <person name="Held B.W."/>
            <person name="Levasseur A."/>
            <person name="Lombard V."/>
            <person name="Morin E."/>
            <person name="Otillar R."/>
            <person name="Lindquist E.A."/>
            <person name="Sun H."/>
            <person name="LaButti K.M."/>
            <person name="Schmutz J."/>
            <person name="Jabbour D."/>
            <person name="Luo H."/>
            <person name="Baker S.E."/>
            <person name="Pisabarro A.G."/>
            <person name="Walton J.D."/>
            <person name="Blanchette R.A."/>
            <person name="Henrissat B."/>
            <person name="Martin F."/>
            <person name="Cullen D."/>
            <person name="Hibbett D.S."/>
            <person name="Grigoriev I.V."/>
        </authorList>
    </citation>
    <scope>NUCLEOTIDE SEQUENCE [LARGE SCALE GENOMIC DNA]</scope>
    <source>
        <strain evidence="3">PC15</strain>
    </source>
</reference>
<dbReference type="PANTHER" id="PTHR28027">
    <property type="entry name" value="TRANSCRIPTIONAL REGULATOR MIT1"/>
    <property type="match status" value="1"/>
</dbReference>
<evidence type="ECO:0000256" key="1">
    <source>
        <dbReference type="SAM" id="MobiDB-lite"/>
    </source>
</evidence>
<feature type="region of interest" description="Disordered" evidence="1">
    <location>
        <begin position="156"/>
        <end position="229"/>
    </location>
</feature>
<evidence type="ECO:0008006" key="4">
    <source>
        <dbReference type="Google" id="ProtNLM"/>
    </source>
</evidence>
<accession>A0A067NTP1</accession>
<sequence>MQHMQRPTCTNVRIRSTQDAHQIFYAVQLGLLQMVTRRLDADERLALRSGCIYAWEERGPHTEITGLGIERFTEGRRWSPSRVRDEFLFYYEKYTPSTDGNQRSSDSKPPPRDWDPLVKQTYSVYVDTNKGRRKWHLTAYFTQATVDQLGTVDDIDGVGNLEVPDGLFKSTRVGKNRKSEESGRPGESSSVGPSSAPSRTYSAFPTPYSNHLSQPGTPSGSQSLHMYQPYPNANYTPGYHSPVYSPAAAHRTTLPPLSRNYTSPDPPPRLSPAAGPQYGEYSQPPALSERSWSSTSSTHRNSDAYYSDDPNSPAGSYRSLAPPHSHTSQPPSQPQSVYSADSPRTPVDAHQPLPPWPVTLGAEINRSDVRAPYSSRHYVTDRSYTYLPPTAVDSHPSIPRAHSPHDHRPASINSAFATHAVPPIVVPEATYDAPSPTSSMESDERRGSVGPSRRVDLAPLHALQRSHPYRRDPVDDRALRRLGPRSS</sequence>
<feature type="compositionally biased region" description="Basic and acidic residues" evidence="1">
    <location>
        <begin position="469"/>
        <end position="479"/>
    </location>
</feature>
<dbReference type="Pfam" id="PF09729">
    <property type="entry name" value="Gti1_Pac2"/>
    <property type="match status" value="1"/>
</dbReference>
<dbReference type="Proteomes" id="UP000027073">
    <property type="component" value="Unassembled WGS sequence"/>
</dbReference>
<evidence type="ECO:0000313" key="3">
    <source>
        <dbReference type="Proteomes" id="UP000027073"/>
    </source>
</evidence>
<dbReference type="GO" id="GO:0003677">
    <property type="term" value="F:DNA binding"/>
    <property type="evidence" value="ECO:0007669"/>
    <property type="project" value="TreeGrafter"/>
</dbReference>
<protein>
    <recommendedName>
        <fullName evidence="4">cAMP-independent regulatory protein pac2</fullName>
    </recommendedName>
</protein>
<gene>
    <name evidence="2" type="ORF">PLEOSDRAFT_1112567</name>
</gene>
<dbReference type="InterPro" id="IPR018608">
    <property type="entry name" value="Gti1/Pac2"/>
</dbReference>
<feature type="compositionally biased region" description="Polar residues" evidence="1">
    <location>
        <begin position="200"/>
        <end position="229"/>
    </location>
</feature>
<dbReference type="PANTHER" id="PTHR28027:SF1">
    <property type="entry name" value="CAMP INDEPENDENT REGULATORY PROTEIN (AFU_ORTHOLOGUE AFUA_3G09640)"/>
    <property type="match status" value="1"/>
</dbReference>
<name>A0A067NTP1_PLEO1</name>
<feature type="compositionally biased region" description="Low complexity" evidence="1">
    <location>
        <begin position="288"/>
        <end position="299"/>
    </location>
</feature>
<dbReference type="OrthoDB" id="5572844at2759"/>
<organism evidence="2 3">
    <name type="scientific">Pleurotus ostreatus (strain PC15)</name>
    <name type="common">Oyster mushroom</name>
    <dbReference type="NCBI Taxonomy" id="1137138"/>
    <lineage>
        <taxon>Eukaryota</taxon>
        <taxon>Fungi</taxon>
        <taxon>Dikarya</taxon>
        <taxon>Basidiomycota</taxon>
        <taxon>Agaricomycotina</taxon>
        <taxon>Agaricomycetes</taxon>
        <taxon>Agaricomycetidae</taxon>
        <taxon>Agaricales</taxon>
        <taxon>Pleurotineae</taxon>
        <taxon>Pleurotaceae</taxon>
        <taxon>Pleurotus</taxon>
    </lineage>
</organism>
<dbReference type="InParanoid" id="A0A067NTP1"/>
<feature type="region of interest" description="Disordered" evidence="1">
    <location>
        <begin position="253"/>
        <end position="360"/>
    </location>
</feature>
<proteinExistence type="predicted"/>
<dbReference type="VEuPathDB" id="FungiDB:PLEOSDRAFT_1112567"/>